<feature type="transmembrane region" description="Helical" evidence="1">
    <location>
        <begin position="25"/>
        <end position="45"/>
    </location>
</feature>
<evidence type="ECO:0008006" key="4">
    <source>
        <dbReference type="Google" id="ProtNLM"/>
    </source>
</evidence>
<evidence type="ECO:0000313" key="2">
    <source>
        <dbReference type="EMBL" id="SDL78016.1"/>
    </source>
</evidence>
<keyword evidence="1" id="KW-0472">Membrane</keyword>
<keyword evidence="1" id="KW-0812">Transmembrane</keyword>
<dbReference type="InterPro" id="IPR057561">
    <property type="entry name" value="NADase_transloc"/>
</dbReference>
<dbReference type="AlphaFoldDB" id="A0A1G9MUP7"/>
<accession>A0A1G9MUP7</accession>
<dbReference type="Proteomes" id="UP000199475">
    <property type="component" value="Unassembled WGS sequence"/>
</dbReference>
<name>A0A1G9MUP7_9ACTN</name>
<evidence type="ECO:0000313" key="3">
    <source>
        <dbReference type="Proteomes" id="UP000199475"/>
    </source>
</evidence>
<reference evidence="2 3" key="1">
    <citation type="submission" date="2016-10" db="EMBL/GenBank/DDBJ databases">
        <authorList>
            <person name="de Groot N.N."/>
        </authorList>
    </citation>
    <scope>NUCLEOTIDE SEQUENCE [LARGE SCALE GENOMIC DNA]</scope>
    <source>
        <strain evidence="2 3">CGMCC 1.9159</strain>
    </source>
</reference>
<sequence>MRPQTRVLPPDLEPPSKVMLVPTRVAAVLVFLALLAGFLAGRALLDRPEPIVRPTVQPSAVTTTPTTTPTENLTLYDGPTTTVRPLDGDASCMEEDVMNVLDSRAGRIWSCQGDGVGETLRFGFRPGQELVGLRIVGGNDTSLEEFAAGRRILSVRWRFPDGSWFEQGLPSDDATAQEVSFPPVRADFVELEILSSTEPGEPTQAGADLVSISLLQFVAPA</sequence>
<gene>
    <name evidence="2" type="ORF">SAMN04488242_2768</name>
</gene>
<dbReference type="STRING" id="686624.SAMN04488242_2768"/>
<organism evidence="2 3">
    <name type="scientific">Tessaracoccus oleiagri</name>
    <dbReference type="NCBI Taxonomy" id="686624"/>
    <lineage>
        <taxon>Bacteria</taxon>
        <taxon>Bacillati</taxon>
        <taxon>Actinomycetota</taxon>
        <taxon>Actinomycetes</taxon>
        <taxon>Propionibacteriales</taxon>
        <taxon>Propionibacteriaceae</taxon>
        <taxon>Tessaracoccus</taxon>
    </lineage>
</organism>
<dbReference type="EMBL" id="FNGP01000006">
    <property type="protein sequence ID" value="SDL78016.1"/>
    <property type="molecule type" value="Genomic_DNA"/>
</dbReference>
<protein>
    <recommendedName>
        <fullName evidence="4">F5/8 type C domain-containing protein</fullName>
    </recommendedName>
</protein>
<proteinExistence type="predicted"/>
<evidence type="ECO:0000256" key="1">
    <source>
        <dbReference type="SAM" id="Phobius"/>
    </source>
</evidence>
<dbReference type="NCBIfam" id="NF047619">
    <property type="entry name" value="NADase_discoid"/>
    <property type="match status" value="1"/>
</dbReference>
<keyword evidence="3" id="KW-1185">Reference proteome</keyword>
<keyword evidence="1" id="KW-1133">Transmembrane helix</keyword>